<dbReference type="SUPFAM" id="SSF51905">
    <property type="entry name" value="FAD/NAD(P)-binding domain"/>
    <property type="match status" value="1"/>
</dbReference>
<evidence type="ECO:0000256" key="3">
    <source>
        <dbReference type="ARBA" id="ARBA00022827"/>
    </source>
</evidence>
<dbReference type="InterPro" id="IPR036188">
    <property type="entry name" value="FAD/NAD-bd_sf"/>
</dbReference>
<feature type="domain" description="MnmG N-terminal" evidence="4">
    <location>
        <begin position="6"/>
        <end position="29"/>
    </location>
</feature>
<dbReference type="AlphaFoldDB" id="A0A0B4E602"/>
<dbReference type="InterPro" id="IPR040131">
    <property type="entry name" value="MnmG_N"/>
</dbReference>
<evidence type="ECO:0000256" key="1">
    <source>
        <dbReference type="ARBA" id="ARBA00001974"/>
    </source>
</evidence>
<evidence type="ECO:0000313" key="6">
    <source>
        <dbReference type="Proteomes" id="UP000031184"/>
    </source>
</evidence>
<name>A0A0B4E602_9FUSO</name>
<gene>
    <name evidence="5" type="ORF">C095_07435</name>
</gene>
<dbReference type="PATRIC" id="fig|1226633.4.peg.1498"/>
<sequence length="39" mass="4181">MVQEFDVIVVGAGHAGAEAALAAARLGKKQPFSQYHWII</sequence>
<evidence type="ECO:0000259" key="4">
    <source>
        <dbReference type="Pfam" id="PF01134"/>
    </source>
</evidence>
<dbReference type="EMBL" id="AUZI01000019">
    <property type="protein sequence ID" value="KID48913.1"/>
    <property type="molecule type" value="Genomic_DNA"/>
</dbReference>
<evidence type="ECO:0000313" key="5">
    <source>
        <dbReference type="EMBL" id="KID48913.1"/>
    </source>
</evidence>
<evidence type="ECO:0000256" key="2">
    <source>
        <dbReference type="ARBA" id="ARBA00022630"/>
    </source>
</evidence>
<organism evidence="5 6">
    <name type="scientific">Fusobacterium necrophorum subsp. funduliforme B35</name>
    <dbReference type="NCBI Taxonomy" id="1226633"/>
    <lineage>
        <taxon>Bacteria</taxon>
        <taxon>Fusobacteriati</taxon>
        <taxon>Fusobacteriota</taxon>
        <taxon>Fusobacteriia</taxon>
        <taxon>Fusobacteriales</taxon>
        <taxon>Fusobacteriaceae</taxon>
        <taxon>Fusobacterium</taxon>
    </lineage>
</organism>
<dbReference type="Proteomes" id="UP000031184">
    <property type="component" value="Unassembled WGS sequence"/>
</dbReference>
<protein>
    <recommendedName>
        <fullName evidence="4">MnmG N-terminal domain-containing protein</fullName>
    </recommendedName>
</protein>
<comment type="cofactor">
    <cofactor evidence="1">
        <name>FAD</name>
        <dbReference type="ChEBI" id="CHEBI:57692"/>
    </cofactor>
</comment>
<proteinExistence type="predicted"/>
<dbReference type="Pfam" id="PF01134">
    <property type="entry name" value="GIDA"/>
    <property type="match status" value="1"/>
</dbReference>
<comment type="caution">
    <text evidence="5">The sequence shown here is derived from an EMBL/GenBank/DDBJ whole genome shotgun (WGS) entry which is preliminary data.</text>
</comment>
<accession>A0A0B4E602</accession>
<reference evidence="5 6" key="1">
    <citation type="submission" date="2013-08" db="EMBL/GenBank/DDBJ databases">
        <title>An opportunistic ruminal bacterium that causes liver abscesses in cattle.</title>
        <authorList>
            <person name="Benahmed F.H."/>
            <person name="Rasmussen M."/>
            <person name="Harbottle H."/>
            <person name="Soppet D."/>
            <person name="Nagaraja T.G."/>
            <person name="Davidson M."/>
        </authorList>
    </citation>
    <scope>NUCLEOTIDE SEQUENCE [LARGE SCALE GENOMIC DNA]</scope>
    <source>
        <strain evidence="5 6">B35</strain>
    </source>
</reference>
<keyword evidence="3" id="KW-0274">FAD</keyword>
<keyword evidence="2" id="KW-0285">Flavoprotein</keyword>
<dbReference type="Gene3D" id="3.50.50.60">
    <property type="entry name" value="FAD/NAD(P)-binding domain"/>
    <property type="match status" value="1"/>
</dbReference>